<proteinExistence type="predicted"/>
<evidence type="ECO:0000259" key="2">
    <source>
        <dbReference type="Pfam" id="PF00487"/>
    </source>
</evidence>
<organism evidence="3 4">
    <name type="scientific">Diaporthe vaccinii</name>
    <dbReference type="NCBI Taxonomy" id="105482"/>
    <lineage>
        <taxon>Eukaryota</taxon>
        <taxon>Fungi</taxon>
        <taxon>Dikarya</taxon>
        <taxon>Ascomycota</taxon>
        <taxon>Pezizomycotina</taxon>
        <taxon>Sordariomycetes</taxon>
        <taxon>Sordariomycetidae</taxon>
        <taxon>Diaporthales</taxon>
        <taxon>Diaporthaceae</taxon>
        <taxon>Diaporthe</taxon>
        <taxon>Diaporthe eres species complex</taxon>
    </lineage>
</organism>
<dbReference type="EMBL" id="JBAWTH010000090">
    <property type="protein sequence ID" value="KAL2278157.1"/>
    <property type="molecule type" value="Genomic_DNA"/>
</dbReference>
<keyword evidence="1" id="KW-1133">Transmembrane helix</keyword>
<keyword evidence="4" id="KW-1185">Reference proteome</keyword>
<sequence>MASQSTTTCADAHEKAQIERDTLQHSAHIDLHGNVFELPKFTMKEIYDAIPAHCFKPSIPRGLTYVVRDYLYLGVVIYSTYRYTPLLPYAYLRGVVYGLCTILEGLIMTGIWILAHECGHGAFSKNKRLNDSVGFVLHSSLLVPYYSWKITHAHHHKATGDMKRDTVFVPHDREGWIKHNLGHDTDPMTVESISEDAPVVTLMHCVLVQLLGWPLYMLDNLSGQDDQHGFPYYSHYWFGKGSGIFKDSELRLVFYSDIGIFVTTALLYLGVKTLGWWEMLVFYGVPYLWLNHWIVLITFLQHTDGRLPHYSHSQWTFARGAAATIDRDFGFIDTHLFHNIVGTHVVHHLVSSIPFYHAQEATEAIKKVMGDQYHADLETPLFSAFWKSRRDCQFVEESPGMEGSGVLMFRNLHGRGVKPRKLGGVQH</sequence>
<feature type="domain" description="Fatty acid desaturase" evidence="2">
    <location>
        <begin position="96"/>
        <end position="375"/>
    </location>
</feature>
<name>A0ABR4E6V5_9PEZI</name>
<dbReference type="InterPro" id="IPR012171">
    <property type="entry name" value="Fatty_acid_desaturase"/>
</dbReference>
<keyword evidence="1" id="KW-0812">Transmembrane</keyword>
<accession>A0ABR4E6V5</accession>
<reference evidence="3 4" key="1">
    <citation type="submission" date="2024-03" db="EMBL/GenBank/DDBJ databases">
        <title>A high-quality draft genome sequence of Diaporthe vaccinii, a causative agent of upright dieback and viscid rot disease in cranberry plants.</title>
        <authorList>
            <person name="Sarrasin M."/>
            <person name="Lang B.F."/>
            <person name="Burger G."/>
        </authorList>
    </citation>
    <scope>NUCLEOTIDE SEQUENCE [LARGE SCALE GENOMIC DNA]</scope>
    <source>
        <strain evidence="3 4">IS7</strain>
    </source>
</reference>
<evidence type="ECO:0000256" key="1">
    <source>
        <dbReference type="SAM" id="Phobius"/>
    </source>
</evidence>
<evidence type="ECO:0000313" key="3">
    <source>
        <dbReference type="EMBL" id="KAL2278157.1"/>
    </source>
</evidence>
<feature type="transmembrane region" description="Helical" evidence="1">
    <location>
        <begin position="252"/>
        <end position="269"/>
    </location>
</feature>
<gene>
    <name evidence="3" type="ORF">FJTKL_14957</name>
</gene>
<dbReference type="CDD" id="cd03507">
    <property type="entry name" value="Delta12-FADS-like"/>
    <property type="match status" value="1"/>
</dbReference>
<dbReference type="InterPro" id="IPR005804">
    <property type="entry name" value="FA_desaturase_dom"/>
</dbReference>
<feature type="transmembrane region" description="Helical" evidence="1">
    <location>
        <begin position="95"/>
        <end position="115"/>
    </location>
</feature>
<evidence type="ECO:0000313" key="4">
    <source>
        <dbReference type="Proteomes" id="UP001600888"/>
    </source>
</evidence>
<protein>
    <recommendedName>
        <fullName evidence="2">Fatty acid desaturase domain-containing protein</fullName>
    </recommendedName>
</protein>
<feature type="transmembrane region" description="Helical" evidence="1">
    <location>
        <begin position="65"/>
        <end position="83"/>
    </location>
</feature>
<dbReference type="Pfam" id="PF00487">
    <property type="entry name" value="FA_desaturase"/>
    <property type="match status" value="1"/>
</dbReference>
<keyword evidence="1" id="KW-0472">Membrane</keyword>
<comment type="caution">
    <text evidence="3">The sequence shown here is derived from an EMBL/GenBank/DDBJ whole genome shotgun (WGS) entry which is preliminary data.</text>
</comment>
<feature type="transmembrane region" description="Helical" evidence="1">
    <location>
        <begin position="281"/>
        <end position="300"/>
    </location>
</feature>
<dbReference type="Proteomes" id="UP001600888">
    <property type="component" value="Unassembled WGS sequence"/>
</dbReference>
<dbReference type="PANTHER" id="PTHR32100">
    <property type="entry name" value="OMEGA-6 FATTY ACID DESATURASE, CHLOROPLASTIC"/>
    <property type="match status" value="1"/>
</dbReference>